<keyword evidence="2" id="KW-1185">Reference proteome</keyword>
<dbReference type="AlphaFoldDB" id="A0A1F2P7M3"/>
<accession>A0A1F2P7M3</accession>
<sequence length="85" mass="10109">MKERAGAKIEDLQLKTKIKEYYKYDFDELLGILKENRKKISVNPSSREFQANLKEEFEGSIGKLKPLIERIEKTDWLTDKLIYEL</sequence>
<name>A0A1F2P7M3_9EURY</name>
<gene>
    <name evidence="1" type="ORF">SCAL_001626</name>
</gene>
<dbReference type="Proteomes" id="UP000186940">
    <property type="component" value="Unassembled WGS sequence"/>
</dbReference>
<proteinExistence type="predicted"/>
<dbReference type="STRING" id="1838285.SCAL_001626"/>
<comment type="caution">
    <text evidence="1">The sequence shown here is derived from an EMBL/GenBank/DDBJ whole genome shotgun (WGS) entry which is preliminary data.</text>
</comment>
<protein>
    <submittedName>
        <fullName evidence="1">Uncharacterized protein</fullName>
    </submittedName>
</protein>
<evidence type="ECO:0000313" key="1">
    <source>
        <dbReference type="EMBL" id="OFV67357.1"/>
    </source>
</evidence>
<reference evidence="1" key="1">
    <citation type="submission" date="2016-05" db="EMBL/GenBank/DDBJ databases">
        <title>Microbial consortia oxidize butane by reversing methanogenesis.</title>
        <authorList>
            <person name="Laso-Perez R."/>
            <person name="Richter M."/>
            <person name="Wegener G."/>
            <person name="Musat F."/>
        </authorList>
    </citation>
    <scope>NUCLEOTIDE SEQUENCE [LARGE SCALE GENOMIC DNA]</scope>
    <source>
        <strain evidence="1">BOX2</strain>
    </source>
</reference>
<evidence type="ECO:0000313" key="2">
    <source>
        <dbReference type="Proteomes" id="UP000186940"/>
    </source>
</evidence>
<organism evidence="1 2">
    <name type="scientific">Candidatus Syntropharchaeum caldarium</name>
    <dbReference type="NCBI Taxonomy" id="1838285"/>
    <lineage>
        <taxon>Archaea</taxon>
        <taxon>Methanobacteriati</taxon>
        <taxon>Methanobacteriota</taxon>
        <taxon>Stenosarchaea group</taxon>
        <taxon>Methanomicrobia</taxon>
        <taxon>Methanosarcinales</taxon>
        <taxon>ANME-2 cluster</taxon>
        <taxon>Candidatus Syntropharchaeum</taxon>
    </lineage>
</organism>
<dbReference type="EMBL" id="LYOS01000005">
    <property type="protein sequence ID" value="OFV67357.1"/>
    <property type="molecule type" value="Genomic_DNA"/>
</dbReference>